<reference evidence="2 3" key="1">
    <citation type="journal article" date="2016" name="DNA Res.">
        <title>The draft genome of MD-2 pineapple using hybrid error correction of long reads.</title>
        <authorList>
            <person name="Redwan R.M."/>
            <person name="Saidin A."/>
            <person name="Kumar S.V."/>
        </authorList>
    </citation>
    <scope>NUCLEOTIDE SEQUENCE [LARGE SCALE GENOMIC DNA]</scope>
    <source>
        <strain evidence="3">cv. MD2</strain>
        <tissue evidence="2">Leaf</tissue>
    </source>
</reference>
<dbReference type="AlphaFoldDB" id="A0A199VLL3"/>
<evidence type="ECO:0000256" key="1">
    <source>
        <dbReference type="SAM" id="Phobius"/>
    </source>
</evidence>
<comment type="caution">
    <text evidence="2">The sequence shown here is derived from an EMBL/GenBank/DDBJ whole genome shotgun (WGS) entry which is preliminary data.</text>
</comment>
<gene>
    <name evidence="2" type="ORF">ACMD2_21641</name>
</gene>
<evidence type="ECO:0000313" key="3">
    <source>
        <dbReference type="Proteomes" id="UP000092600"/>
    </source>
</evidence>
<organism evidence="2 3">
    <name type="scientific">Ananas comosus</name>
    <name type="common">Pineapple</name>
    <name type="synonym">Ananas ananas</name>
    <dbReference type="NCBI Taxonomy" id="4615"/>
    <lineage>
        <taxon>Eukaryota</taxon>
        <taxon>Viridiplantae</taxon>
        <taxon>Streptophyta</taxon>
        <taxon>Embryophyta</taxon>
        <taxon>Tracheophyta</taxon>
        <taxon>Spermatophyta</taxon>
        <taxon>Magnoliopsida</taxon>
        <taxon>Liliopsida</taxon>
        <taxon>Poales</taxon>
        <taxon>Bromeliaceae</taxon>
        <taxon>Bromelioideae</taxon>
        <taxon>Ananas</taxon>
    </lineage>
</organism>
<dbReference type="EMBL" id="LSRQ01001490">
    <property type="protein sequence ID" value="OAY77625.1"/>
    <property type="molecule type" value="Genomic_DNA"/>
</dbReference>
<keyword evidence="1" id="KW-0812">Transmembrane</keyword>
<keyword evidence="1" id="KW-1133">Transmembrane helix</keyword>
<accession>A0A199VLL3</accession>
<feature type="transmembrane region" description="Helical" evidence="1">
    <location>
        <begin position="47"/>
        <end position="65"/>
    </location>
</feature>
<sequence length="127" mass="13893">MANTWRIAMQGLVSLAFVCFGVSEYVRPPPGRIIHTQHTKCELILPIFWLPLLSAITYASIFSSLNSNFDFACSSCSPCTLALLHRLALAHRFPRTLAGGAGRADGVSKVEIGEEVLRMKEIGGEDE</sequence>
<protein>
    <submittedName>
        <fullName evidence="2">Uncharacterized protein</fullName>
    </submittedName>
</protein>
<proteinExistence type="predicted"/>
<name>A0A199VLL3_ANACO</name>
<dbReference type="Proteomes" id="UP000092600">
    <property type="component" value="Unassembled WGS sequence"/>
</dbReference>
<keyword evidence="1" id="KW-0472">Membrane</keyword>
<evidence type="ECO:0000313" key="2">
    <source>
        <dbReference type="EMBL" id="OAY77625.1"/>
    </source>
</evidence>